<dbReference type="Proteomes" id="UP000054018">
    <property type="component" value="Unassembled WGS sequence"/>
</dbReference>
<reference evidence="1 2" key="1">
    <citation type="submission" date="2014-04" db="EMBL/GenBank/DDBJ databases">
        <authorList>
            <consortium name="DOE Joint Genome Institute"/>
            <person name="Kuo A."/>
            <person name="Kohler A."/>
            <person name="Costa M.D."/>
            <person name="Nagy L.G."/>
            <person name="Floudas D."/>
            <person name="Copeland A."/>
            <person name="Barry K.W."/>
            <person name="Cichocki N."/>
            <person name="Veneault-Fourrey C."/>
            <person name="LaButti K."/>
            <person name="Lindquist E.A."/>
            <person name="Lipzen A."/>
            <person name="Lundell T."/>
            <person name="Morin E."/>
            <person name="Murat C."/>
            <person name="Sun H."/>
            <person name="Tunlid A."/>
            <person name="Henrissat B."/>
            <person name="Grigoriev I.V."/>
            <person name="Hibbett D.S."/>
            <person name="Martin F."/>
            <person name="Nordberg H.P."/>
            <person name="Cantor M.N."/>
            <person name="Hua S.X."/>
        </authorList>
    </citation>
    <scope>NUCLEOTIDE SEQUENCE [LARGE SCALE GENOMIC DNA]</scope>
    <source>
        <strain evidence="1 2">441</strain>
    </source>
</reference>
<dbReference type="HOGENOM" id="CLU_3107239_0_0_1"/>
<name>A0A0C9ZZ10_9AGAM</name>
<keyword evidence="2" id="KW-1185">Reference proteome</keyword>
<proteinExistence type="predicted"/>
<evidence type="ECO:0000313" key="2">
    <source>
        <dbReference type="Proteomes" id="UP000054018"/>
    </source>
</evidence>
<gene>
    <name evidence="1" type="ORF">PISMIDRAFT_670250</name>
</gene>
<sequence length="51" mass="5528">MTANVFLGNGNKAHLLLRTCRNRQGAPFPHPASVLQPIAIVSLSRYCHSVA</sequence>
<accession>A0A0C9ZZ10</accession>
<protein>
    <submittedName>
        <fullName evidence="1">Uncharacterized protein</fullName>
    </submittedName>
</protein>
<dbReference type="AlphaFoldDB" id="A0A0C9ZZ10"/>
<dbReference type="EMBL" id="KN833685">
    <property type="protein sequence ID" value="KIK31239.1"/>
    <property type="molecule type" value="Genomic_DNA"/>
</dbReference>
<evidence type="ECO:0000313" key="1">
    <source>
        <dbReference type="EMBL" id="KIK31239.1"/>
    </source>
</evidence>
<organism evidence="1 2">
    <name type="scientific">Pisolithus microcarpus 441</name>
    <dbReference type="NCBI Taxonomy" id="765257"/>
    <lineage>
        <taxon>Eukaryota</taxon>
        <taxon>Fungi</taxon>
        <taxon>Dikarya</taxon>
        <taxon>Basidiomycota</taxon>
        <taxon>Agaricomycotina</taxon>
        <taxon>Agaricomycetes</taxon>
        <taxon>Agaricomycetidae</taxon>
        <taxon>Boletales</taxon>
        <taxon>Sclerodermatineae</taxon>
        <taxon>Pisolithaceae</taxon>
        <taxon>Pisolithus</taxon>
    </lineage>
</organism>
<reference evidence="2" key="2">
    <citation type="submission" date="2015-01" db="EMBL/GenBank/DDBJ databases">
        <title>Evolutionary Origins and Diversification of the Mycorrhizal Mutualists.</title>
        <authorList>
            <consortium name="DOE Joint Genome Institute"/>
            <consortium name="Mycorrhizal Genomics Consortium"/>
            <person name="Kohler A."/>
            <person name="Kuo A."/>
            <person name="Nagy L.G."/>
            <person name="Floudas D."/>
            <person name="Copeland A."/>
            <person name="Barry K.W."/>
            <person name="Cichocki N."/>
            <person name="Veneault-Fourrey C."/>
            <person name="LaButti K."/>
            <person name="Lindquist E.A."/>
            <person name="Lipzen A."/>
            <person name="Lundell T."/>
            <person name="Morin E."/>
            <person name="Murat C."/>
            <person name="Riley R."/>
            <person name="Ohm R."/>
            <person name="Sun H."/>
            <person name="Tunlid A."/>
            <person name="Henrissat B."/>
            <person name="Grigoriev I.V."/>
            <person name="Hibbett D.S."/>
            <person name="Martin F."/>
        </authorList>
    </citation>
    <scope>NUCLEOTIDE SEQUENCE [LARGE SCALE GENOMIC DNA]</scope>
    <source>
        <strain evidence="2">441</strain>
    </source>
</reference>